<proteinExistence type="predicted"/>
<gene>
    <name evidence="1" type="ORF">H2200_004446</name>
</gene>
<dbReference type="AlphaFoldDB" id="A0AA38XD50"/>
<organism evidence="1 2">
    <name type="scientific">Cladophialophora chaetospira</name>
    <dbReference type="NCBI Taxonomy" id="386627"/>
    <lineage>
        <taxon>Eukaryota</taxon>
        <taxon>Fungi</taxon>
        <taxon>Dikarya</taxon>
        <taxon>Ascomycota</taxon>
        <taxon>Pezizomycotina</taxon>
        <taxon>Eurotiomycetes</taxon>
        <taxon>Chaetothyriomycetidae</taxon>
        <taxon>Chaetothyriales</taxon>
        <taxon>Herpotrichiellaceae</taxon>
        <taxon>Cladophialophora</taxon>
    </lineage>
</organism>
<dbReference type="GO" id="GO:0008270">
    <property type="term" value="F:zinc ion binding"/>
    <property type="evidence" value="ECO:0007669"/>
    <property type="project" value="InterPro"/>
</dbReference>
<evidence type="ECO:0000313" key="1">
    <source>
        <dbReference type="EMBL" id="KAJ9611263.1"/>
    </source>
</evidence>
<dbReference type="GO" id="GO:0006351">
    <property type="term" value="P:DNA-templated transcription"/>
    <property type="evidence" value="ECO:0007669"/>
    <property type="project" value="InterPro"/>
</dbReference>
<protein>
    <recommendedName>
        <fullName evidence="3">Transcription factor domain-containing protein</fullName>
    </recommendedName>
</protein>
<dbReference type="EMBL" id="JAPDRK010000006">
    <property type="protein sequence ID" value="KAJ9611263.1"/>
    <property type="molecule type" value="Genomic_DNA"/>
</dbReference>
<sequence>MAAVRARRSDNAPIAENDFLNYISSLHMSERIYACLANRTLLHSLTAIPLAQDPEAVRYIIPEMLRIPDQVREGKATPFIHPHSRDLAHGWLDSATKPGENDCLSPGLRDFVNINAESLPPAELVSATQALILFLIQHAFSTDRPESNLIDIAFKILAKWRNMLWTTGFQGMSDDLSPWQTWILAESLRRTILMAYLLEGTYCAWTLGWCTHQLFVYALPFSTQGGLWLADSEEEWFAQANDRSMGSPAAAARELTSLKELTLNFARSPFQPGDDLFQKLLLVSHHGRKSVESRLARIGQEGAKPWVTMMSFSL</sequence>
<comment type="caution">
    <text evidence="1">The sequence shown here is derived from an EMBL/GenBank/DDBJ whole genome shotgun (WGS) entry which is preliminary data.</text>
</comment>
<keyword evidence="2" id="KW-1185">Reference proteome</keyword>
<evidence type="ECO:0008006" key="3">
    <source>
        <dbReference type="Google" id="ProtNLM"/>
    </source>
</evidence>
<dbReference type="Proteomes" id="UP001172673">
    <property type="component" value="Unassembled WGS sequence"/>
</dbReference>
<dbReference type="GO" id="GO:0003677">
    <property type="term" value="F:DNA binding"/>
    <property type="evidence" value="ECO:0007669"/>
    <property type="project" value="InterPro"/>
</dbReference>
<accession>A0AA38XD50</accession>
<evidence type="ECO:0000313" key="2">
    <source>
        <dbReference type="Proteomes" id="UP001172673"/>
    </source>
</evidence>
<reference evidence="1" key="1">
    <citation type="submission" date="2022-10" db="EMBL/GenBank/DDBJ databases">
        <title>Culturing micro-colonial fungi from biological soil crusts in the Mojave desert and describing Neophaeococcomyces mojavensis, and introducing the new genera and species Taxawa tesnikishii.</title>
        <authorList>
            <person name="Kurbessoian T."/>
            <person name="Stajich J.E."/>
        </authorList>
    </citation>
    <scope>NUCLEOTIDE SEQUENCE</scope>
    <source>
        <strain evidence="1">TK_41</strain>
    </source>
</reference>
<name>A0AA38XD50_9EURO</name>